<dbReference type="EMBL" id="FZNY01000001">
    <property type="protein sequence ID" value="SNR47900.1"/>
    <property type="molecule type" value="Genomic_DNA"/>
</dbReference>
<evidence type="ECO:0000256" key="5">
    <source>
        <dbReference type="SAM" id="MobiDB-lite"/>
    </source>
</evidence>
<dbReference type="Pfam" id="PF00691">
    <property type="entry name" value="OmpA"/>
    <property type="match status" value="1"/>
</dbReference>
<keyword evidence="3" id="KW-0998">Cell outer membrane</keyword>
<feature type="domain" description="OmpA-like" evidence="7">
    <location>
        <begin position="327"/>
        <end position="442"/>
    </location>
</feature>
<feature type="compositionally biased region" description="Basic residues" evidence="5">
    <location>
        <begin position="64"/>
        <end position="74"/>
    </location>
</feature>
<feature type="signal peptide" evidence="6">
    <location>
        <begin position="1"/>
        <end position="29"/>
    </location>
</feature>
<dbReference type="SUPFAM" id="SSF103088">
    <property type="entry name" value="OmpA-like"/>
    <property type="match status" value="1"/>
</dbReference>
<dbReference type="CDD" id="cd07185">
    <property type="entry name" value="OmpA_C-like"/>
    <property type="match status" value="1"/>
</dbReference>
<dbReference type="PROSITE" id="PS51123">
    <property type="entry name" value="OMPA_2"/>
    <property type="match status" value="1"/>
</dbReference>
<dbReference type="GO" id="GO:0009279">
    <property type="term" value="C:cell outer membrane"/>
    <property type="evidence" value="ECO:0007669"/>
    <property type="project" value="UniProtKB-SubCell"/>
</dbReference>
<feature type="chain" id="PRO_5012873175" evidence="6">
    <location>
        <begin position="30"/>
        <end position="442"/>
    </location>
</feature>
<evidence type="ECO:0000256" key="4">
    <source>
        <dbReference type="PROSITE-ProRule" id="PRU00473"/>
    </source>
</evidence>
<dbReference type="InterPro" id="IPR006690">
    <property type="entry name" value="OMPA-like_CS"/>
</dbReference>
<reference evidence="8 9" key="1">
    <citation type="submission" date="2017-06" db="EMBL/GenBank/DDBJ databases">
        <authorList>
            <person name="Kim H.J."/>
            <person name="Triplett B.A."/>
        </authorList>
    </citation>
    <scope>NUCLEOTIDE SEQUENCE [LARGE SCALE GENOMIC DNA]</scope>
    <source>
        <strain evidence="8 9">DSM 25597</strain>
    </source>
</reference>
<keyword evidence="6" id="KW-0732">Signal</keyword>
<dbReference type="InterPro" id="IPR006664">
    <property type="entry name" value="OMP_bac"/>
</dbReference>
<evidence type="ECO:0000313" key="9">
    <source>
        <dbReference type="Proteomes" id="UP000198379"/>
    </source>
</evidence>
<evidence type="ECO:0000259" key="7">
    <source>
        <dbReference type="PROSITE" id="PS51123"/>
    </source>
</evidence>
<dbReference type="Gene3D" id="3.30.1330.60">
    <property type="entry name" value="OmpA-like domain"/>
    <property type="match status" value="1"/>
</dbReference>
<dbReference type="AlphaFoldDB" id="A0A238WMU3"/>
<dbReference type="Proteomes" id="UP000198379">
    <property type="component" value="Unassembled WGS sequence"/>
</dbReference>
<dbReference type="InterPro" id="IPR050330">
    <property type="entry name" value="Bact_OuterMem_StrucFunc"/>
</dbReference>
<dbReference type="InterPro" id="IPR006665">
    <property type="entry name" value="OmpA-like"/>
</dbReference>
<keyword evidence="2 4" id="KW-0472">Membrane</keyword>
<proteinExistence type="predicted"/>
<name>A0A238WMU3_9FLAO</name>
<gene>
    <name evidence="8" type="ORF">SAMN06265376_1011251</name>
</gene>
<feature type="compositionally biased region" description="Acidic residues" evidence="5">
    <location>
        <begin position="80"/>
        <end position="89"/>
    </location>
</feature>
<dbReference type="PANTHER" id="PTHR30329:SF21">
    <property type="entry name" value="LIPOPROTEIN YIAD-RELATED"/>
    <property type="match status" value="1"/>
</dbReference>
<comment type="subcellular location">
    <subcellularLocation>
        <location evidence="1">Cell outer membrane</location>
    </subcellularLocation>
</comment>
<evidence type="ECO:0000256" key="6">
    <source>
        <dbReference type="SAM" id="SignalP"/>
    </source>
</evidence>
<accession>A0A238WMU3</accession>
<dbReference type="PRINTS" id="PR01021">
    <property type="entry name" value="OMPADOMAIN"/>
</dbReference>
<evidence type="ECO:0000313" key="8">
    <source>
        <dbReference type="EMBL" id="SNR47900.1"/>
    </source>
</evidence>
<dbReference type="PANTHER" id="PTHR30329">
    <property type="entry name" value="STATOR ELEMENT OF FLAGELLAR MOTOR COMPLEX"/>
    <property type="match status" value="1"/>
</dbReference>
<sequence>MWNQQLLIMKYISLILVMIALLYSSQAEAQLFKKIKNKVERKIEQKVDQQVDKEIDDVFDGDKKKKKKRKKKKKDASNSETEDTTENEIETTPEVGFKAYSKYDFIPGEKLVAYEDFSSDVVGDLPQKWNTNLSSEVVTINTTPGNWMRIGKGVGIYVFSEIPSNIPEDFTLEFDIIYDFKPDSWAFKRHLNILLSDLADPNTYMGKHNQGKHYAKVGLAVGSGSGRGVFFTKKTPNKGLNMTSKSYPISFTKEGTPYEITHISILKKGTRIKVYSNEEKVIDIPRATESDILFKTIRFESEITTENEHFYLNNIKFATGVNSSDRLFESGSYQAHGITFDSGSASIKASSYATLKQIAQAMKANPDKSYKIIGHTDNDGSDSVNIPLSENRAIAVQKILKKEFGIDSSRLQTLGKGSSEPLSDENTVTAKAQNRRVEIVQL</sequence>
<dbReference type="PROSITE" id="PS01068">
    <property type="entry name" value="OMPA_1"/>
    <property type="match status" value="1"/>
</dbReference>
<evidence type="ECO:0000256" key="2">
    <source>
        <dbReference type="ARBA" id="ARBA00023136"/>
    </source>
</evidence>
<organism evidence="8 9">
    <name type="scientific">Dokdonia pacifica</name>
    <dbReference type="NCBI Taxonomy" id="1627892"/>
    <lineage>
        <taxon>Bacteria</taxon>
        <taxon>Pseudomonadati</taxon>
        <taxon>Bacteroidota</taxon>
        <taxon>Flavobacteriia</taxon>
        <taxon>Flavobacteriales</taxon>
        <taxon>Flavobacteriaceae</taxon>
        <taxon>Dokdonia</taxon>
    </lineage>
</organism>
<keyword evidence="9" id="KW-1185">Reference proteome</keyword>
<dbReference type="InterPro" id="IPR036737">
    <property type="entry name" value="OmpA-like_sf"/>
</dbReference>
<feature type="region of interest" description="Disordered" evidence="5">
    <location>
        <begin position="61"/>
        <end position="89"/>
    </location>
</feature>
<protein>
    <submittedName>
        <fullName evidence="8">OmpA family protein</fullName>
    </submittedName>
</protein>
<evidence type="ECO:0000256" key="3">
    <source>
        <dbReference type="ARBA" id="ARBA00023237"/>
    </source>
</evidence>
<evidence type="ECO:0000256" key="1">
    <source>
        <dbReference type="ARBA" id="ARBA00004442"/>
    </source>
</evidence>